<proteinExistence type="inferred from homology"/>
<dbReference type="STRING" id="375760.SAMN04488073_1775"/>
<dbReference type="SUPFAM" id="SSF64288">
    <property type="entry name" value="Chorismate lyase-like"/>
    <property type="match status" value="1"/>
</dbReference>
<evidence type="ECO:0000313" key="5">
    <source>
        <dbReference type="EMBL" id="SFR47188.1"/>
    </source>
</evidence>
<dbReference type="GO" id="GO:0006744">
    <property type="term" value="P:ubiquinone biosynthetic process"/>
    <property type="evidence" value="ECO:0007669"/>
    <property type="project" value="UniProtKB-UniRule"/>
</dbReference>
<keyword evidence="4" id="KW-0670">Pyruvate</keyword>
<dbReference type="UniPathway" id="UPA00232"/>
<keyword evidence="6" id="KW-1185">Reference proteome</keyword>
<feature type="binding site" evidence="4">
    <location>
        <position position="175"/>
    </location>
    <ligand>
        <name>substrate</name>
    </ligand>
</feature>
<protein>
    <recommendedName>
        <fullName evidence="4">Probable chorismate pyruvate-lyase</fullName>
        <shortName evidence="4">CL</shortName>
        <shortName evidence="4">CPL</shortName>
        <ecNumber evidence="4">4.1.3.40</ecNumber>
    </recommendedName>
</protein>
<feature type="binding site" evidence="4">
    <location>
        <position position="90"/>
    </location>
    <ligand>
        <name>substrate</name>
    </ligand>
</feature>
<dbReference type="HAMAP" id="MF_01632">
    <property type="entry name" value="UbiC"/>
    <property type="match status" value="1"/>
</dbReference>
<keyword evidence="2 4" id="KW-0831">Ubiquinone biosynthesis</keyword>
<accession>A0A1I6GYC2</accession>
<dbReference type="GO" id="GO:0005829">
    <property type="term" value="C:cytosol"/>
    <property type="evidence" value="ECO:0007669"/>
    <property type="project" value="TreeGrafter"/>
</dbReference>
<comment type="function">
    <text evidence="4">Removes the pyruvyl group from chorismate, with concomitant aromatization of the ring, to provide 4-hydroxybenzoate (4HB) for the ubiquinone pathway.</text>
</comment>
<dbReference type="InterPro" id="IPR028978">
    <property type="entry name" value="Chorismate_lyase_/UTRA_dom_sf"/>
</dbReference>
<evidence type="ECO:0000256" key="3">
    <source>
        <dbReference type="ARBA" id="ARBA00023239"/>
    </source>
</evidence>
<keyword evidence="3 4" id="KW-0456">Lyase</keyword>
<dbReference type="AlphaFoldDB" id="A0A1I6GYC2"/>
<keyword evidence="1 4" id="KW-0963">Cytoplasm</keyword>
<sequence>MRSRDSDINHRPNIPPTDWYRSLTAAGLREPAVHGPARHWLQVEGSFTRALQKRCSRSFQVEVRQEGFATPTREEALRLAIPHRQYAWIREVSLCGDGEPWVLARTVIPLDCLEGEGRRLLHLGNRPLGAYLFSSPHWQRGPLETGLCQPESPDQPRLARRSLFTGHNSALLVGEYLLPALLGTAAL</sequence>
<organism evidence="5 6">
    <name type="scientific">Marinobacter gudaonensis</name>
    <dbReference type="NCBI Taxonomy" id="375760"/>
    <lineage>
        <taxon>Bacteria</taxon>
        <taxon>Pseudomonadati</taxon>
        <taxon>Pseudomonadota</taxon>
        <taxon>Gammaproteobacteria</taxon>
        <taxon>Pseudomonadales</taxon>
        <taxon>Marinobacteraceae</taxon>
        <taxon>Marinobacter</taxon>
    </lineage>
</organism>
<dbReference type="OrthoDB" id="9789493at2"/>
<name>A0A1I6GYC2_9GAMM</name>
<dbReference type="GO" id="GO:0008813">
    <property type="term" value="F:chorismate lyase activity"/>
    <property type="evidence" value="ECO:0007669"/>
    <property type="project" value="UniProtKB-UniRule"/>
</dbReference>
<comment type="similarity">
    <text evidence="4">Belongs to the UbiC family.</text>
</comment>
<reference evidence="6" key="1">
    <citation type="submission" date="2016-10" db="EMBL/GenBank/DDBJ databases">
        <authorList>
            <person name="Varghese N."/>
            <person name="Submissions S."/>
        </authorList>
    </citation>
    <scope>NUCLEOTIDE SEQUENCE [LARGE SCALE GENOMIC DNA]</scope>
    <source>
        <strain evidence="6">CGMCC 1.6294</strain>
    </source>
</reference>
<dbReference type="Gene3D" id="3.40.1410.10">
    <property type="entry name" value="Chorismate lyase-like"/>
    <property type="match status" value="1"/>
</dbReference>
<comment type="subcellular location">
    <subcellularLocation>
        <location evidence="4">Cytoplasm</location>
    </subcellularLocation>
</comment>
<dbReference type="EC" id="4.1.3.40" evidence="4"/>
<comment type="caution">
    <text evidence="4">Lacks conserved residue(s) required for the propagation of feature annotation.</text>
</comment>
<comment type="pathway">
    <text evidence="4">Cofactor biosynthesis; ubiquinone biosynthesis.</text>
</comment>
<feature type="binding site" evidence="4">
    <location>
        <position position="128"/>
    </location>
    <ligand>
        <name>substrate</name>
    </ligand>
</feature>
<dbReference type="Pfam" id="PF04345">
    <property type="entry name" value="Chor_lyase"/>
    <property type="match status" value="1"/>
</dbReference>
<dbReference type="RefSeq" id="WP_091988441.1">
    <property type="nucleotide sequence ID" value="NZ_FOYV01000001.1"/>
</dbReference>
<dbReference type="Proteomes" id="UP000199290">
    <property type="component" value="Unassembled WGS sequence"/>
</dbReference>
<dbReference type="PANTHER" id="PTHR38683:SF1">
    <property type="entry name" value="CHORISMATE PYRUVATE-LYASE"/>
    <property type="match status" value="1"/>
</dbReference>
<evidence type="ECO:0000256" key="1">
    <source>
        <dbReference type="ARBA" id="ARBA00022490"/>
    </source>
</evidence>
<comment type="catalytic activity">
    <reaction evidence="4">
        <text>chorismate = 4-hydroxybenzoate + pyruvate</text>
        <dbReference type="Rhea" id="RHEA:16505"/>
        <dbReference type="ChEBI" id="CHEBI:15361"/>
        <dbReference type="ChEBI" id="CHEBI:17879"/>
        <dbReference type="ChEBI" id="CHEBI:29748"/>
        <dbReference type="EC" id="4.1.3.40"/>
    </reaction>
</comment>
<dbReference type="InterPro" id="IPR007440">
    <property type="entry name" value="Chorismate--pyruvate_lyase"/>
</dbReference>
<evidence type="ECO:0000313" key="6">
    <source>
        <dbReference type="Proteomes" id="UP000199290"/>
    </source>
</evidence>
<dbReference type="EMBL" id="FOYV01000001">
    <property type="protein sequence ID" value="SFR47188.1"/>
    <property type="molecule type" value="Genomic_DNA"/>
</dbReference>
<evidence type="ECO:0000256" key="4">
    <source>
        <dbReference type="HAMAP-Rule" id="MF_01632"/>
    </source>
</evidence>
<gene>
    <name evidence="4" type="primary">ubiC</name>
    <name evidence="5" type="ORF">SAMN04488073_1775</name>
</gene>
<dbReference type="PANTHER" id="PTHR38683">
    <property type="entry name" value="CHORISMATE PYRUVATE-LYASE"/>
    <property type="match status" value="1"/>
</dbReference>
<dbReference type="GO" id="GO:0042866">
    <property type="term" value="P:pyruvate biosynthetic process"/>
    <property type="evidence" value="ECO:0007669"/>
    <property type="project" value="UniProtKB-UniRule"/>
</dbReference>
<evidence type="ECO:0000256" key="2">
    <source>
        <dbReference type="ARBA" id="ARBA00022688"/>
    </source>
</evidence>